<protein>
    <submittedName>
        <fullName evidence="4">Peptidase M24</fullName>
    </submittedName>
</protein>
<dbReference type="Pfam" id="PF00557">
    <property type="entry name" value="Peptidase_M24"/>
    <property type="match status" value="1"/>
</dbReference>
<dbReference type="PANTHER" id="PTHR46112">
    <property type="entry name" value="AMINOPEPTIDASE"/>
    <property type="match status" value="1"/>
</dbReference>
<dbReference type="InterPro" id="IPR029149">
    <property type="entry name" value="Creatin/AminoP/Spt16_N"/>
</dbReference>
<proteinExistence type="predicted"/>
<evidence type="ECO:0000256" key="1">
    <source>
        <dbReference type="SAM" id="Coils"/>
    </source>
</evidence>
<evidence type="ECO:0000313" key="4">
    <source>
        <dbReference type="EMBL" id="RII82592.1"/>
    </source>
</evidence>
<keyword evidence="1" id="KW-0175">Coiled coil</keyword>
<feature type="domain" description="Peptidase M24" evidence="2">
    <location>
        <begin position="161"/>
        <end position="370"/>
    </location>
</feature>
<reference evidence="4 5" key="1">
    <citation type="submission" date="2017-08" db="EMBL/GenBank/DDBJ databases">
        <title>Pusillimonas indicus sp. nov., a member of the family Alcaligenaceae isolated from surface seawater.</title>
        <authorList>
            <person name="Li J."/>
        </authorList>
    </citation>
    <scope>NUCLEOTIDE SEQUENCE [LARGE SCALE GENOMIC DNA]</scope>
    <source>
        <strain evidence="4 5">17-4A</strain>
    </source>
</reference>
<dbReference type="PANTHER" id="PTHR46112:SF2">
    <property type="entry name" value="XAA-PRO AMINOPEPTIDASE P-RELATED"/>
    <property type="match status" value="1"/>
</dbReference>
<dbReference type="SUPFAM" id="SSF55920">
    <property type="entry name" value="Creatinase/aminopeptidase"/>
    <property type="match status" value="1"/>
</dbReference>
<dbReference type="Gene3D" id="3.40.350.10">
    <property type="entry name" value="Creatinase/prolidase N-terminal domain"/>
    <property type="match status" value="1"/>
</dbReference>
<gene>
    <name evidence="4" type="ORF">CJO09_11965</name>
</gene>
<keyword evidence="5" id="KW-1185">Reference proteome</keyword>
<name>A0ABX9MYN8_9BURK</name>
<sequence>MRDHDGLTFSLKEYERRLTELRQRMQERLLDAVIISDPENLAYLTGHQTTGYSFFQALLVPIDREPVSITRHLETSNIEYRTWVEDARYYSDTGDAIQMLYDVIREMGLIGKNVGHERNSYFFPAYQQDRLHTMFSNGNLQDCFGIVEEGRICKSDDEIEVMKKAAKATEAGMKAAYEAVAEGATENEIAAAACSAMFSAGGEYPAVLPYVTSGPRTMIGHATWEGRTVQANEHVFLEMAGCYRRYHTAMMRTVVLGELSHSMYKAQERMKTALIEVEHLIRPGVTVSDVDKLVRNIISDNDVGAQLVTRAGYSIGIAFAPSWDEGYMLSLKQGSQEVLKPGMTIHIIPWMYGVDGDKTCGISDTIRVTEKGCESFFDLDRDFVVKPN</sequence>
<dbReference type="InterPro" id="IPR000587">
    <property type="entry name" value="Creatinase_N"/>
</dbReference>
<comment type="caution">
    <text evidence="4">The sequence shown here is derived from an EMBL/GenBank/DDBJ whole genome shotgun (WGS) entry which is preliminary data.</text>
</comment>
<organism evidence="4 5">
    <name type="scientific">Neopusillimonas maritima</name>
    <dbReference type="NCBI Taxonomy" id="2026239"/>
    <lineage>
        <taxon>Bacteria</taxon>
        <taxon>Pseudomonadati</taxon>
        <taxon>Pseudomonadota</taxon>
        <taxon>Betaproteobacteria</taxon>
        <taxon>Burkholderiales</taxon>
        <taxon>Alcaligenaceae</taxon>
        <taxon>Neopusillimonas</taxon>
    </lineage>
</organism>
<evidence type="ECO:0000259" key="2">
    <source>
        <dbReference type="Pfam" id="PF00557"/>
    </source>
</evidence>
<dbReference type="RefSeq" id="WP_119442543.1">
    <property type="nucleotide sequence ID" value="NZ_CP170494.1"/>
</dbReference>
<dbReference type="InterPro" id="IPR050659">
    <property type="entry name" value="Peptidase_M24B"/>
</dbReference>
<evidence type="ECO:0000313" key="5">
    <source>
        <dbReference type="Proteomes" id="UP000266483"/>
    </source>
</evidence>
<evidence type="ECO:0000259" key="3">
    <source>
        <dbReference type="Pfam" id="PF01321"/>
    </source>
</evidence>
<dbReference type="InterPro" id="IPR036005">
    <property type="entry name" value="Creatinase/aminopeptidase-like"/>
</dbReference>
<dbReference type="Gene3D" id="3.90.230.10">
    <property type="entry name" value="Creatinase/methionine aminopeptidase superfamily"/>
    <property type="match status" value="1"/>
</dbReference>
<dbReference type="Proteomes" id="UP000266483">
    <property type="component" value="Unassembled WGS sequence"/>
</dbReference>
<feature type="coiled-coil region" evidence="1">
    <location>
        <begin position="4"/>
        <end position="31"/>
    </location>
</feature>
<dbReference type="Pfam" id="PF01321">
    <property type="entry name" value="Creatinase_N"/>
    <property type="match status" value="1"/>
</dbReference>
<dbReference type="EMBL" id="NQOU01000004">
    <property type="protein sequence ID" value="RII82592.1"/>
    <property type="molecule type" value="Genomic_DNA"/>
</dbReference>
<dbReference type="InterPro" id="IPR000994">
    <property type="entry name" value="Pept_M24"/>
</dbReference>
<dbReference type="SUPFAM" id="SSF53092">
    <property type="entry name" value="Creatinase/prolidase N-terminal domain"/>
    <property type="match status" value="1"/>
</dbReference>
<accession>A0ABX9MYN8</accession>
<dbReference type="NCBIfam" id="NF038259">
    <property type="entry name" value="ectoine_DoeA_2"/>
    <property type="match status" value="1"/>
</dbReference>
<dbReference type="CDD" id="cd01066">
    <property type="entry name" value="APP_MetAP"/>
    <property type="match status" value="1"/>
</dbReference>
<feature type="domain" description="Creatinase N-terminal" evidence="3">
    <location>
        <begin position="17"/>
        <end position="153"/>
    </location>
</feature>